<keyword evidence="3" id="KW-1185">Reference proteome</keyword>
<dbReference type="AlphaFoldDB" id="A0A4R3JI27"/>
<dbReference type="OrthoDB" id="7848652at2"/>
<evidence type="ECO:0008006" key="4">
    <source>
        <dbReference type="Google" id="ProtNLM"/>
    </source>
</evidence>
<comment type="caution">
    <text evidence="2">The sequence shown here is derived from an EMBL/GenBank/DDBJ whole genome shotgun (WGS) entry which is preliminary data.</text>
</comment>
<proteinExistence type="predicted"/>
<evidence type="ECO:0000313" key="2">
    <source>
        <dbReference type="EMBL" id="TCS64450.1"/>
    </source>
</evidence>
<organism evidence="2 3">
    <name type="scientific">Primorskyibacter sedentarius</name>
    <dbReference type="NCBI Taxonomy" id="745311"/>
    <lineage>
        <taxon>Bacteria</taxon>
        <taxon>Pseudomonadati</taxon>
        <taxon>Pseudomonadota</taxon>
        <taxon>Alphaproteobacteria</taxon>
        <taxon>Rhodobacterales</taxon>
        <taxon>Roseobacteraceae</taxon>
        <taxon>Primorskyibacter</taxon>
    </lineage>
</organism>
<gene>
    <name evidence="2" type="ORF">EDD52_10510</name>
</gene>
<dbReference type="SUPFAM" id="SSF51679">
    <property type="entry name" value="Bacterial luciferase-like"/>
    <property type="match status" value="1"/>
</dbReference>
<dbReference type="InterPro" id="IPR036661">
    <property type="entry name" value="Luciferase-like_sf"/>
</dbReference>
<evidence type="ECO:0000256" key="1">
    <source>
        <dbReference type="SAM" id="MobiDB-lite"/>
    </source>
</evidence>
<dbReference type="EMBL" id="SLZU01000005">
    <property type="protein sequence ID" value="TCS64450.1"/>
    <property type="molecule type" value="Genomic_DNA"/>
</dbReference>
<dbReference type="RefSeq" id="WP_132244169.1">
    <property type="nucleotide sequence ID" value="NZ_SLZU01000005.1"/>
</dbReference>
<sequence>MKLGYLSIAPDFATRNRPDRRPASDRAALAEALGFSEFYSELSAPVSADDPTENPLLRILPDRPADTGPRLASVDGVPRKRCGRKPGPLAAPADHPAALREHSMQGHMPLSVCWQNTDALAQHWAAHVTGCTHGARCARRSDWRIARTVVVDDDPARAEAMVKAPDSPCRAYFAAHLPRADDATLEARLDACVLYGTAPQVMAQLGALHDALDGFGTLAFVDHAWADAARARRSMVLFADSVLQTHQSLTQRKLRRLELA</sequence>
<dbReference type="GO" id="GO:0016705">
    <property type="term" value="F:oxidoreductase activity, acting on paired donors, with incorporation or reduction of molecular oxygen"/>
    <property type="evidence" value="ECO:0007669"/>
    <property type="project" value="InterPro"/>
</dbReference>
<name>A0A4R3JI27_9RHOB</name>
<protein>
    <recommendedName>
        <fullName evidence="4">Luciferase-like monooxygenase</fullName>
    </recommendedName>
</protein>
<dbReference type="Gene3D" id="3.20.20.30">
    <property type="entry name" value="Luciferase-like domain"/>
    <property type="match status" value="1"/>
</dbReference>
<dbReference type="Proteomes" id="UP000295696">
    <property type="component" value="Unassembled WGS sequence"/>
</dbReference>
<evidence type="ECO:0000313" key="3">
    <source>
        <dbReference type="Proteomes" id="UP000295696"/>
    </source>
</evidence>
<feature type="region of interest" description="Disordered" evidence="1">
    <location>
        <begin position="46"/>
        <end position="94"/>
    </location>
</feature>
<accession>A0A4R3JI27</accession>
<reference evidence="2 3" key="1">
    <citation type="submission" date="2019-03" db="EMBL/GenBank/DDBJ databases">
        <title>Genomic Encyclopedia of Type Strains, Phase IV (KMG-IV): sequencing the most valuable type-strain genomes for metagenomic binning, comparative biology and taxonomic classification.</title>
        <authorList>
            <person name="Goeker M."/>
        </authorList>
    </citation>
    <scope>NUCLEOTIDE SEQUENCE [LARGE SCALE GENOMIC DNA]</scope>
    <source>
        <strain evidence="2 3">DSM 104836</strain>
    </source>
</reference>